<accession>K1TG74</accession>
<dbReference type="InterPro" id="IPR027417">
    <property type="entry name" value="P-loop_NTPase"/>
</dbReference>
<evidence type="ECO:0000313" key="1">
    <source>
        <dbReference type="EMBL" id="EKC66494.1"/>
    </source>
</evidence>
<dbReference type="SUPFAM" id="SSF52540">
    <property type="entry name" value="P-loop containing nucleoside triphosphate hydrolases"/>
    <property type="match status" value="1"/>
</dbReference>
<organism evidence="1">
    <name type="scientific">human gut metagenome</name>
    <dbReference type="NCBI Taxonomy" id="408170"/>
    <lineage>
        <taxon>unclassified sequences</taxon>
        <taxon>metagenomes</taxon>
        <taxon>organismal metagenomes</taxon>
    </lineage>
</organism>
<name>K1TG74_9ZZZZ</name>
<comment type="caution">
    <text evidence="1">The sequence shown here is derived from an EMBL/GenBank/DDBJ whole genome shotgun (WGS) entry which is preliminary data.</text>
</comment>
<dbReference type="EMBL" id="AJWY01006566">
    <property type="protein sequence ID" value="EKC66494.1"/>
    <property type="molecule type" value="Genomic_DNA"/>
</dbReference>
<dbReference type="AlphaFoldDB" id="K1TG74"/>
<dbReference type="Pfam" id="PF13481">
    <property type="entry name" value="AAA_25"/>
    <property type="match status" value="1"/>
</dbReference>
<dbReference type="Gene3D" id="3.40.50.300">
    <property type="entry name" value="P-loop containing nucleotide triphosphate hydrolases"/>
    <property type="match status" value="1"/>
</dbReference>
<gene>
    <name evidence="1" type="ORF">LEA_09780</name>
</gene>
<protein>
    <submittedName>
        <fullName evidence="1">Uncharacterized protein</fullName>
    </submittedName>
</protein>
<sequence length="262" mass="29455">MMQMTFTKLPKSITAEELLSTPLPPVKWIIPGLLPAGLALFAGPSKAGKSWLTLWLCLQIAQGNPVWNREIEPRTVIYFSLEDTFNRLQNRIFQLIDGGDAPERLILQTECPSIGQGLEEQVESLIHTYRDVGLVVIDTLQKVRVSDGNGGMYANDYKEAGALKKLADKYGICILLIHHLRKQTASDPFEQISGSTGLMGVADTSWVMQRKRMSQTADILLTGRDMDDRTLHLREKIASGLWKMKKPQRNEKSRLFRTTCGK</sequence>
<proteinExistence type="predicted"/>
<reference evidence="1" key="1">
    <citation type="journal article" date="2013" name="Environ. Microbiol.">
        <title>Microbiota from the distal guts of lean and obese adolescents exhibit partial functional redundancy besides clear differences in community structure.</title>
        <authorList>
            <person name="Ferrer M."/>
            <person name="Ruiz A."/>
            <person name="Lanza F."/>
            <person name="Haange S.B."/>
            <person name="Oberbach A."/>
            <person name="Till H."/>
            <person name="Bargiela R."/>
            <person name="Campoy C."/>
            <person name="Segura M.T."/>
            <person name="Richter M."/>
            <person name="von Bergen M."/>
            <person name="Seifert J."/>
            <person name="Suarez A."/>
        </authorList>
    </citation>
    <scope>NUCLEOTIDE SEQUENCE</scope>
</reference>